<evidence type="ECO:0000313" key="1">
    <source>
        <dbReference type="EMBL" id="ETJ33514.1"/>
    </source>
</evidence>
<dbReference type="EMBL" id="AZMM01012030">
    <property type="protein sequence ID" value="ETJ33514.1"/>
    <property type="molecule type" value="Genomic_DNA"/>
</dbReference>
<feature type="non-terminal residue" evidence="1">
    <location>
        <position position="1"/>
    </location>
</feature>
<gene>
    <name evidence="1" type="ORF">Q604_UNBC12030G0002</name>
</gene>
<proteinExistence type="predicted"/>
<dbReference type="AlphaFoldDB" id="W1XXC4"/>
<reference evidence="1" key="1">
    <citation type="submission" date="2013-12" db="EMBL/GenBank/DDBJ databases">
        <title>A Varibaculum cambriense genome reconstructed from a premature infant gut community with otherwise low bacterial novelty that shifts toward anaerobic metabolism during the third week of life.</title>
        <authorList>
            <person name="Brown C.T."/>
            <person name="Sharon I."/>
            <person name="Thomas B.C."/>
            <person name="Castelle C.J."/>
            <person name="Morowitz M.J."/>
            <person name="Banfield J.F."/>
        </authorList>
    </citation>
    <scope>NUCLEOTIDE SEQUENCE</scope>
</reference>
<comment type="caution">
    <text evidence="1">The sequence shown here is derived from an EMBL/GenBank/DDBJ whole genome shotgun (WGS) entry which is preliminary data.</text>
</comment>
<accession>W1XXC4</accession>
<name>W1XXC4_9ZZZZ</name>
<organism evidence="1">
    <name type="scientific">human gut metagenome</name>
    <dbReference type="NCBI Taxonomy" id="408170"/>
    <lineage>
        <taxon>unclassified sequences</taxon>
        <taxon>metagenomes</taxon>
        <taxon>organismal metagenomes</taxon>
    </lineage>
</organism>
<protein>
    <submittedName>
        <fullName evidence="1">Uncharacterized protein</fullName>
    </submittedName>
</protein>
<sequence length="56" mass="6629">DDINTFIDCIIEIAESINSDNWNGEDVMGIFFNEFNRYKKKSESGQVFTPEHIFYF</sequence>